<feature type="compositionally biased region" description="Polar residues" evidence="1">
    <location>
        <begin position="312"/>
        <end position="322"/>
    </location>
</feature>
<keyword evidence="4" id="KW-1185">Reference proteome</keyword>
<dbReference type="OrthoDB" id="210010at2"/>
<dbReference type="AlphaFoldDB" id="A0A517SCD6"/>
<dbReference type="RefSeq" id="WP_145029253.1">
    <property type="nucleotide sequence ID" value="NZ_CP036271.1"/>
</dbReference>
<evidence type="ECO:0000256" key="2">
    <source>
        <dbReference type="SAM" id="Phobius"/>
    </source>
</evidence>
<organism evidence="3 4">
    <name type="scientific">Caulifigura coniformis</name>
    <dbReference type="NCBI Taxonomy" id="2527983"/>
    <lineage>
        <taxon>Bacteria</taxon>
        <taxon>Pseudomonadati</taxon>
        <taxon>Planctomycetota</taxon>
        <taxon>Planctomycetia</taxon>
        <taxon>Planctomycetales</taxon>
        <taxon>Planctomycetaceae</taxon>
        <taxon>Caulifigura</taxon>
    </lineage>
</organism>
<dbReference type="EMBL" id="CP036271">
    <property type="protein sequence ID" value="QDT53774.1"/>
    <property type="molecule type" value="Genomic_DNA"/>
</dbReference>
<feature type="region of interest" description="Disordered" evidence="1">
    <location>
        <begin position="303"/>
        <end position="322"/>
    </location>
</feature>
<proteinExistence type="predicted"/>
<dbReference type="KEGG" id="ccos:Pan44_17970"/>
<protein>
    <submittedName>
        <fullName evidence="3">Uncharacterized protein</fullName>
    </submittedName>
</protein>
<evidence type="ECO:0000313" key="3">
    <source>
        <dbReference type="EMBL" id="QDT53774.1"/>
    </source>
</evidence>
<gene>
    <name evidence="3" type="ORF">Pan44_17970</name>
</gene>
<feature type="transmembrane region" description="Helical" evidence="2">
    <location>
        <begin position="255"/>
        <end position="278"/>
    </location>
</feature>
<reference evidence="3 4" key="1">
    <citation type="submission" date="2019-02" db="EMBL/GenBank/DDBJ databases">
        <title>Deep-cultivation of Planctomycetes and their phenomic and genomic characterization uncovers novel biology.</title>
        <authorList>
            <person name="Wiegand S."/>
            <person name="Jogler M."/>
            <person name="Boedeker C."/>
            <person name="Pinto D."/>
            <person name="Vollmers J."/>
            <person name="Rivas-Marin E."/>
            <person name="Kohn T."/>
            <person name="Peeters S.H."/>
            <person name="Heuer A."/>
            <person name="Rast P."/>
            <person name="Oberbeckmann S."/>
            <person name="Bunk B."/>
            <person name="Jeske O."/>
            <person name="Meyerdierks A."/>
            <person name="Storesund J.E."/>
            <person name="Kallscheuer N."/>
            <person name="Luecker S."/>
            <person name="Lage O.M."/>
            <person name="Pohl T."/>
            <person name="Merkel B.J."/>
            <person name="Hornburger P."/>
            <person name="Mueller R.-W."/>
            <person name="Bruemmer F."/>
            <person name="Labrenz M."/>
            <person name="Spormann A.M."/>
            <person name="Op den Camp H."/>
            <person name="Overmann J."/>
            <person name="Amann R."/>
            <person name="Jetten M.S.M."/>
            <person name="Mascher T."/>
            <person name="Medema M.H."/>
            <person name="Devos D.P."/>
            <person name="Kaster A.-K."/>
            <person name="Ovreas L."/>
            <person name="Rohde M."/>
            <person name="Galperin M.Y."/>
            <person name="Jogler C."/>
        </authorList>
    </citation>
    <scope>NUCLEOTIDE SEQUENCE [LARGE SCALE GENOMIC DNA]</scope>
    <source>
        <strain evidence="3 4">Pan44</strain>
    </source>
</reference>
<keyword evidence="2" id="KW-0812">Transmembrane</keyword>
<keyword evidence="2" id="KW-0472">Membrane</keyword>
<dbReference type="InParanoid" id="A0A517SCD6"/>
<feature type="transmembrane region" description="Helical" evidence="2">
    <location>
        <begin position="21"/>
        <end position="38"/>
    </location>
</feature>
<evidence type="ECO:0000313" key="4">
    <source>
        <dbReference type="Proteomes" id="UP000315700"/>
    </source>
</evidence>
<sequence>MTRRSRRTENRDQSGRLKARLFSMIVMLAVIGLLYNRARDARTWTWLVSEPGANEEVAAQASAPPAKVVSAKETVLDGPTDLDEEQRAEAAKLLAAVTDRQKLVDVEMPAYWRLLGWAQAQSFQDLEKRSQRDVPLTKLHEEPGKYRGQPIRLRLNVKRILDFDAPENSVGLKKVYEAWGWTNDSKARPYVVVLAELPAGVKVGTDVDHEVVFAGYFLKWMQYETFKGQKQTAPLLLGRLKPAPPAAAAAKPAPWTIWDIVFFAGGAAIIGFGVRSAFRRSPPRRRLLAAEADVESAMEFFRSEGEVRPTEGTATKSDPSLN</sequence>
<name>A0A517SCD6_9PLAN</name>
<evidence type="ECO:0000256" key="1">
    <source>
        <dbReference type="SAM" id="MobiDB-lite"/>
    </source>
</evidence>
<accession>A0A517SCD6</accession>
<keyword evidence="2" id="KW-1133">Transmembrane helix</keyword>
<dbReference type="Proteomes" id="UP000315700">
    <property type="component" value="Chromosome"/>
</dbReference>